<evidence type="ECO:0000256" key="1">
    <source>
        <dbReference type="ARBA" id="ARBA00009981"/>
    </source>
</evidence>
<dbReference type="Pfam" id="PF02604">
    <property type="entry name" value="PhdYeFM_antitox"/>
    <property type="match status" value="1"/>
</dbReference>
<proteinExistence type="inferred from homology"/>
<dbReference type="AlphaFoldDB" id="A0A2H0DTR3"/>
<organism evidence="3 4">
    <name type="scientific">Candidatus Collierbacteria bacterium CG22_combo_CG10-13_8_21_14_all_43_12</name>
    <dbReference type="NCBI Taxonomy" id="1974537"/>
    <lineage>
        <taxon>Bacteria</taxon>
        <taxon>Candidatus Collieribacteriota</taxon>
    </lineage>
</organism>
<comment type="similarity">
    <text evidence="1 2">Belongs to the phD/YefM antitoxin family.</text>
</comment>
<name>A0A2H0DTR3_9BACT</name>
<reference evidence="3 4" key="1">
    <citation type="submission" date="2017-09" db="EMBL/GenBank/DDBJ databases">
        <title>Depth-based differentiation of microbial function through sediment-hosted aquifers and enrichment of novel symbionts in the deep terrestrial subsurface.</title>
        <authorList>
            <person name="Probst A.J."/>
            <person name="Ladd B."/>
            <person name="Jarett J.K."/>
            <person name="Geller-Mcgrath D.E."/>
            <person name="Sieber C.M."/>
            <person name="Emerson J.B."/>
            <person name="Anantharaman K."/>
            <person name="Thomas B.C."/>
            <person name="Malmstrom R."/>
            <person name="Stieglmeier M."/>
            <person name="Klingl A."/>
            <person name="Woyke T."/>
            <person name="Ryan C.M."/>
            <person name="Banfield J.F."/>
        </authorList>
    </citation>
    <scope>NUCLEOTIDE SEQUENCE [LARGE SCALE GENOMIC DNA]</scope>
    <source>
        <strain evidence="3">CG22_combo_CG10-13_8_21_14_all_43_12</strain>
    </source>
</reference>
<dbReference type="NCBIfam" id="TIGR01552">
    <property type="entry name" value="phd_fam"/>
    <property type="match status" value="1"/>
</dbReference>
<sequence length="98" mass="11043">MSTTPQIATVADLQRSYRPLVTRLKKSGKPLFIVSNGKPDVVIMDVQTFESREKDFQDLEETYLLALATEASKESKQKKTIIAKPKETLMDILNQNGD</sequence>
<gene>
    <name evidence="3" type="ORF">COW83_03785</name>
</gene>
<dbReference type="InterPro" id="IPR036165">
    <property type="entry name" value="YefM-like_sf"/>
</dbReference>
<evidence type="ECO:0000256" key="2">
    <source>
        <dbReference type="RuleBase" id="RU362080"/>
    </source>
</evidence>
<accession>A0A2H0DTR3</accession>
<dbReference type="SUPFAM" id="SSF143120">
    <property type="entry name" value="YefM-like"/>
    <property type="match status" value="1"/>
</dbReference>
<dbReference type="Proteomes" id="UP000231136">
    <property type="component" value="Unassembled WGS sequence"/>
</dbReference>
<dbReference type="EMBL" id="PCTR01000117">
    <property type="protein sequence ID" value="PIP85514.1"/>
    <property type="molecule type" value="Genomic_DNA"/>
</dbReference>
<comment type="caution">
    <text evidence="3">The sequence shown here is derived from an EMBL/GenBank/DDBJ whole genome shotgun (WGS) entry which is preliminary data.</text>
</comment>
<evidence type="ECO:0000313" key="4">
    <source>
        <dbReference type="Proteomes" id="UP000231136"/>
    </source>
</evidence>
<protein>
    <recommendedName>
        <fullName evidence="2">Antitoxin</fullName>
    </recommendedName>
</protein>
<evidence type="ECO:0000313" key="3">
    <source>
        <dbReference type="EMBL" id="PIP85514.1"/>
    </source>
</evidence>
<dbReference type="InterPro" id="IPR006442">
    <property type="entry name" value="Antitoxin_Phd/YefM"/>
</dbReference>
<comment type="function">
    <text evidence="2">Antitoxin component of a type II toxin-antitoxin (TA) system.</text>
</comment>